<reference evidence="3" key="1">
    <citation type="submission" date="2022-01" db="EMBL/GenBank/DDBJ databases">
        <title>Genome Sequence Resource for Two Populations of Ditylenchus destructor, the Migratory Endoparasitic Phytonematode.</title>
        <authorList>
            <person name="Zhang H."/>
            <person name="Lin R."/>
            <person name="Xie B."/>
        </authorList>
    </citation>
    <scope>NUCLEOTIDE SEQUENCE</scope>
    <source>
        <strain evidence="3">BazhouSP</strain>
    </source>
</reference>
<dbReference type="CDD" id="cd00519">
    <property type="entry name" value="Lipase_3"/>
    <property type="match status" value="1"/>
</dbReference>
<evidence type="ECO:0000313" key="3">
    <source>
        <dbReference type="EMBL" id="KAI1718236.1"/>
    </source>
</evidence>
<evidence type="ECO:0000313" key="4">
    <source>
        <dbReference type="Proteomes" id="UP001201812"/>
    </source>
</evidence>
<dbReference type="PANTHER" id="PTHR45908">
    <property type="entry name" value="PROTEIN CBG11750-RELATED"/>
    <property type="match status" value="1"/>
</dbReference>
<dbReference type="InterPro" id="IPR029058">
    <property type="entry name" value="AB_hydrolase_fold"/>
</dbReference>
<protein>
    <submittedName>
        <fullName evidence="3">Lipase (Class 3) domain-containing protein</fullName>
    </submittedName>
</protein>
<accession>A0AAD4R9B4</accession>
<organism evidence="3 4">
    <name type="scientific">Ditylenchus destructor</name>
    <dbReference type="NCBI Taxonomy" id="166010"/>
    <lineage>
        <taxon>Eukaryota</taxon>
        <taxon>Metazoa</taxon>
        <taxon>Ecdysozoa</taxon>
        <taxon>Nematoda</taxon>
        <taxon>Chromadorea</taxon>
        <taxon>Rhabditida</taxon>
        <taxon>Tylenchina</taxon>
        <taxon>Tylenchomorpha</taxon>
        <taxon>Sphaerularioidea</taxon>
        <taxon>Anguinidae</taxon>
        <taxon>Anguininae</taxon>
        <taxon>Ditylenchus</taxon>
    </lineage>
</organism>
<comment type="caution">
    <text evidence="3">The sequence shown here is derived from an EMBL/GenBank/DDBJ whole genome shotgun (WGS) entry which is preliminary data.</text>
</comment>
<keyword evidence="1" id="KW-0732">Signal</keyword>
<gene>
    <name evidence="3" type="ORF">DdX_06656</name>
</gene>
<feature type="chain" id="PRO_5042014040" evidence="1">
    <location>
        <begin position="20"/>
        <end position="317"/>
    </location>
</feature>
<evidence type="ECO:0000259" key="2">
    <source>
        <dbReference type="Pfam" id="PF01764"/>
    </source>
</evidence>
<keyword evidence="4" id="KW-1185">Reference proteome</keyword>
<feature type="domain" description="Fungal lipase-type" evidence="2">
    <location>
        <begin position="95"/>
        <end position="230"/>
    </location>
</feature>
<dbReference type="Gene3D" id="3.40.50.1820">
    <property type="entry name" value="alpha/beta hydrolase"/>
    <property type="match status" value="1"/>
</dbReference>
<dbReference type="Pfam" id="PF01764">
    <property type="entry name" value="Lipase_3"/>
    <property type="match status" value="1"/>
</dbReference>
<dbReference type="SUPFAM" id="SSF53474">
    <property type="entry name" value="alpha/beta-Hydrolases"/>
    <property type="match status" value="1"/>
</dbReference>
<dbReference type="Proteomes" id="UP001201812">
    <property type="component" value="Unassembled WGS sequence"/>
</dbReference>
<name>A0AAD4R9B4_9BILA</name>
<dbReference type="EMBL" id="JAKKPZ010000008">
    <property type="protein sequence ID" value="KAI1718236.1"/>
    <property type="molecule type" value="Genomic_DNA"/>
</dbReference>
<feature type="signal peptide" evidence="1">
    <location>
        <begin position="1"/>
        <end position="19"/>
    </location>
</feature>
<dbReference type="PANTHER" id="PTHR45908:SF5">
    <property type="entry name" value="FUNGAL LIPASE-LIKE DOMAIN-CONTAINING PROTEIN"/>
    <property type="match status" value="1"/>
</dbReference>
<dbReference type="InterPro" id="IPR002921">
    <property type="entry name" value="Fungal_lipase-type"/>
</dbReference>
<evidence type="ECO:0000256" key="1">
    <source>
        <dbReference type="SAM" id="SignalP"/>
    </source>
</evidence>
<dbReference type="AlphaFoldDB" id="A0AAD4R9B4"/>
<dbReference type="GO" id="GO:0006629">
    <property type="term" value="P:lipid metabolic process"/>
    <property type="evidence" value="ECO:0007669"/>
    <property type="project" value="InterPro"/>
</dbReference>
<proteinExistence type="predicted"/>
<sequence>MLAVLFLCIASVLVSNVFPSAVFYDTEKTKLFFHIAASAYGNQQATNECVRKINPIFGINAQYEWHSLDHCSLEAPCSVIAVIIPPEGNKKGELVIAFEGTNNYSKLFWQAVGANMMPLADFYGKGKVNSYYLNALTALWTYIEVILKKYPDHTIAFTGHSKGGAVAAIAAFYCALFCKSDTHKKNIQLHTFGEPRHGNPDYAMNHGEYVPRSVRYVNGSDGIAHLPMCDISRNGMCDVNNPNGFFHQGHEFWFNKGMDEDPVICGPWESMKCSNQLVFDIQLLLNPRKMMEYVSDHQIYFGKWVYYYGRAGCPNTP</sequence>